<feature type="region of interest" description="Disordered" evidence="6">
    <location>
        <begin position="399"/>
        <end position="419"/>
    </location>
</feature>
<evidence type="ECO:0000256" key="6">
    <source>
        <dbReference type="SAM" id="MobiDB-lite"/>
    </source>
</evidence>
<name>A0A645AZJ5_9ZZZZ</name>
<dbReference type="GO" id="GO:0005829">
    <property type="term" value="C:cytosol"/>
    <property type="evidence" value="ECO:0007669"/>
    <property type="project" value="TreeGrafter"/>
</dbReference>
<proteinExistence type="predicted"/>
<evidence type="ECO:0000259" key="7">
    <source>
        <dbReference type="SMART" id="SM00729"/>
    </source>
</evidence>
<dbReference type="SUPFAM" id="SSF102114">
    <property type="entry name" value="Radical SAM enzymes"/>
    <property type="match status" value="1"/>
</dbReference>
<gene>
    <name evidence="8" type="ORF">SDC9_105418</name>
</gene>
<evidence type="ECO:0000256" key="2">
    <source>
        <dbReference type="ARBA" id="ARBA00022691"/>
    </source>
</evidence>
<dbReference type="PANTHER" id="PTHR43409:SF7">
    <property type="entry name" value="BLL1977 PROTEIN"/>
    <property type="match status" value="1"/>
</dbReference>
<evidence type="ECO:0000256" key="5">
    <source>
        <dbReference type="ARBA" id="ARBA00023014"/>
    </source>
</evidence>
<evidence type="ECO:0000256" key="1">
    <source>
        <dbReference type="ARBA" id="ARBA00001966"/>
    </source>
</evidence>
<keyword evidence="4" id="KW-0408">Iron</keyword>
<dbReference type="InterPro" id="IPR006638">
    <property type="entry name" value="Elp3/MiaA/NifB-like_rSAM"/>
</dbReference>
<organism evidence="8">
    <name type="scientific">bioreactor metagenome</name>
    <dbReference type="NCBI Taxonomy" id="1076179"/>
    <lineage>
        <taxon>unclassified sequences</taxon>
        <taxon>metagenomes</taxon>
        <taxon>ecological metagenomes</taxon>
    </lineage>
</organism>
<comment type="caution">
    <text evidence="8">The sequence shown here is derived from an EMBL/GenBank/DDBJ whole genome shotgun (WGS) entry which is preliminary data.</text>
</comment>
<sequence>MVKMMLIYPRWPKLPNQPVFNLPPMGPVSFAAALPEEVKVKFYDENVEPVRCDEPCDLVAISCMLSCQTPRGYELADYFRARGKTVLMGGIAVMLHAEEAMTHASSVFLGEAEGRMERVIRDFKDGRLEKVYHYLNDFPDTALIGPARRDILNRELYNFRGIQMVDLVHASRGCRFNCFPCCTPYLGGRKFRPRPIDRVVEELEAIPNNRLFLVDNSLAQDDEWEKALFRAIAPLKKKWVSHPIKDDDEILKLAAEAGAWYVYQAVFDTSDYIRNRVRRYKDHGIGVEGTIILGTDDQSLDDIKRLIDFLLEIDLDLAEFTVLTPFPHSAIAAQLESEKRVLHHDWIRYTAGEVVFKPAKMTVDELQWAYEYAWNTFYHDVSKEFKMAKLYIDVMKKEQSDGSYRELAPSRRRWGKEER</sequence>
<dbReference type="PANTHER" id="PTHR43409">
    <property type="entry name" value="ANAEROBIC MAGNESIUM-PROTOPORPHYRIN IX MONOMETHYL ESTER CYCLASE-RELATED"/>
    <property type="match status" value="1"/>
</dbReference>
<dbReference type="GO" id="GO:0003824">
    <property type="term" value="F:catalytic activity"/>
    <property type="evidence" value="ECO:0007669"/>
    <property type="project" value="InterPro"/>
</dbReference>
<dbReference type="SFLD" id="SFLDG01082">
    <property type="entry name" value="B12-binding_domain_containing"/>
    <property type="match status" value="1"/>
</dbReference>
<protein>
    <recommendedName>
        <fullName evidence="7">Elp3/MiaA/NifB-like radical SAM core domain-containing protein</fullName>
    </recommendedName>
</protein>
<feature type="domain" description="Elp3/MiaA/NifB-like radical SAM core" evidence="7">
    <location>
        <begin position="164"/>
        <end position="353"/>
    </location>
</feature>
<comment type="cofactor">
    <cofactor evidence="1">
        <name>[4Fe-4S] cluster</name>
        <dbReference type="ChEBI" id="CHEBI:49883"/>
    </cofactor>
</comment>
<dbReference type="Gene3D" id="3.40.50.280">
    <property type="entry name" value="Cobalamin-binding domain"/>
    <property type="match status" value="1"/>
</dbReference>
<feature type="compositionally biased region" description="Basic residues" evidence="6">
    <location>
        <begin position="410"/>
        <end position="419"/>
    </location>
</feature>
<evidence type="ECO:0000256" key="3">
    <source>
        <dbReference type="ARBA" id="ARBA00022723"/>
    </source>
</evidence>
<keyword evidence="3" id="KW-0479">Metal-binding</keyword>
<evidence type="ECO:0000313" key="8">
    <source>
        <dbReference type="EMBL" id="MPM58587.1"/>
    </source>
</evidence>
<evidence type="ECO:0000256" key="4">
    <source>
        <dbReference type="ARBA" id="ARBA00023004"/>
    </source>
</evidence>
<dbReference type="SFLD" id="SFLDS00029">
    <property type="entry name" value="Radical_SAM"/>
    <property type="match status" value="1"/>
</dbReference>
<keyword evidence="5" id="KW-0411">Iron-sulfur</keyword>
<accession>A0A645AZJ5</accession>
<dbReference type="EMBL" id="VSSQ01016845">
    <property type="protein sequence ID" value="MPM58587.1"/>
    <property type="molecule type" value="Genomic_DNA"/>
</dbReference>
<dbReference type="GO" id="GO:0051536">
    <property type="term" value="F:iron-sulfur cluster binding"/>
    <property type="evidence" value="ECO:0007669"/>
    <property type="project" value="UniProtKB-KW"/>
</dbReference>
<dbReference type="InterPro" id="IPR058240">
    <property type="entry name" value="rSAM_sf"/>
</dbReference>
<dbReference type="InterPro" id="IPR051198">
    <property type="entry name" value="BchE-like"/>
</dbReference>
<dbReference type="AlphaFoldDB" id="A0A645AZJ5"/>
<reference evidence="8" key="1">
    <citation type="submission" date="2019-08" db="EMBL/GenBank/DDBJ databases">
        <authorList>
            <person name="Kucharzyk K."/>
            <person name="Murdoch R.W."/>
            <person name="Higgins S."/>
            <person name="Loffler F."/>
        </authorList>
    </citation>
    <scope>NUCLEOTIDE SEQUENCE</scope>
</reference>
<dbReference type="InterPro" id="IPR007197">
    <property type="entry name" value="rSAM"/>
</dbReference>
<dbReference type="GO" id="GO:0046872">
    <property type="term" value="F:metal ion binding"/>
    <property type="evidence" value="ECO:0007669"/>
    <property type="project" value="UniProtKB-KW"/>
</dbReference>
<dbReference type="SMART" id="SM00729">
    <property type="entry name" value="Elp3"/>
    <property type="match status" value="1"/>
</dbReference>
<keyword evidence="2" id="KW-0949">S-adenosyl-L-methionine</keyword>